<dbReference type="SUPFAM" id="SSF50494">
    <property type="entry name" value="Trypsin-like serine proteases"/>
    <property type="match status" value="1"/>
</dbReference>
<dbReference type="CDD" id="cd00190">
    <property type="entry name" value="Tryp_SPc"/>
    <property type="match status" value="1"/>
</dbReference>
<proteinExistence type="predicted"/>
<protein>
    <submittedName>
        <fullName evidence="11">Trypsin-like</fullName>
    </submittedName>
</protein>
<evidence type="ECO:0000256" key="8">
    <source>
        <dbReference type="SAM" id="SignalP"/>
    </source>
</evidence>
<dbReference type="InterPro" id="IPR050127">
    <property type="entry name" value="Serine_Proteases_S1"/>
</dbReference>
<dbReference type="PRINTS" id="PR00722">
    <property type="entry name" value="CHYMOTRYPSIN"/>
</dbReference>
<name>A0A6J2XDI8_SITOR</name>
<dbReference type="GeneID" id="115876942"/>
<evidence type="ECO:0000256" key="3">
    <source>
        <dbReference type="ARBA" id="ARBA00022670"/>
    </source>
</evidence>
<dbReference type="FunCoup" id="A0A6J2XDI8">
    <property type="interactions" value="21"/>
</dbReference>
<dbReference type="Gene3D" id="2.40.10.10">
    <property type="entry name" value="Trypsin-like serine proteases"/>
    <property type="match status" value="1"/>
</dbReference>
<keyword evidence="3" id="KW-0645">Protease</keyword>
<accession>A0A6J2XDI8</accession>
<keyword evidence="7" id="KW-0812">Transmembrane</keyword>
<organism evidence="10 11">
    <name type="scientific">Sitophilus oryzae</name>
    <name type="common">Rice weevil</name>
    <name type="synonym">Curculio oryzae</name>
    <dbReference type="NCBI Taxonomy" id="7048"/>
    <lineage>
        <taxon>Eukaryota</taxon>
        <taxon>Metazoa</taxon>
        <taxon>Ecdysozoa</taxon>
        <taxon>Arthropoda</taxon>
        <taxon>Hexapoda</taxon>
        <taxon>Insecta</taxon>
        <taxon>Pterygota</taxon>
        <taxon>Neoptera</taxon>
        <taxon>Endopterygota</taxon>
        <taxon>Coleoptera</taxon>
        <taxon>Polyphaga</taxon>
        <taxon>Cucujiformia</taxon>
        <taxon>Curculionidae</taxon>
        <taxon>Dryophthorinae</taxon>
        <taxon>Sitophilus</taxon>
    </lineage>
</organism>
<dbReference type="AlphaFoldDB" id="A0A6J2XDI8"/>
<keyword evidence="4" id="KW-0378">Hydrolase</keyword>
<evidence type="ECO:0000256" key="5">
    <source>
        <dbReference type="ARBA" id="ARBA00022825"/>
    </source>
</evidence>
<evidence type="ECO:0000256" key="7">
    <source>
        <dbReference type="SAM" id="Phobius"/>
    </source>
</evidence>
<dbReference type="GO" id="GO:0004252">
    <property type="term" value="F:serine-type endopeptidase activity"/>
    <property type="evidence" value="ECO:0007669"/>
    <property type="project" value="InterPro"/>
</dbReference>
<dbReference type="RefSeq" id="XP_030748849.1">
    <property type="nucleotide sequence ID" value="XM_030892989.1"/>
</dbReference>
<keyword evidence="2" id="KW-0964">Secreted</keyword>
<evidence type="ECO:0000256" key="6">
    <source>
        <dbReference type="ARBA" id="ARBA00023157"/>
    </source>
</evidence>
<evidence type="ECO:0000313" key="10">
    <source>
        <dbReference type="Proteomes" id="UP000504635"/>
    </source>
</evidence>
<dbReference type="InterPro" id="IPR043504">
    <property type="entry name" value="Peptidase_S1_PA_chymotrypsin"/>
</dbReference>
<dbReference type="InParanoid" id="A0A6J2XDI8"/>
<comment type="subcellular location">
    <subcellularLocation>
        <location evidence="1">Secreted</location>
    </subcellularLocation>
</comment>
<dbReference type="InterPro" id="IPR001314">
    <property type="entry name" value="Peptidase_S1A"/>
</dbReference>
<dbReference type="Pfam" id="PF00089">
    <property type="entry name" value="Trypsin"/>
    <property type="match status" value="1"/>
</dbReference>
<keyword evidence="7" id="KW-1133">Transmembrane helix</keyword>
<feature type="chain" id="PRO_5027069483" evidence="8">
    <location>
        <begin position="23"/>
        <end position="297"/>
    </location>
</feature>
<evidence type="ECO:0000256" key="2">
    <source>
        <dbReference type="ARBA" id="ARBA00022525"/>
    </source>
</evidence>
<dbReference type="PROSITE" id="PS50240">
    <property type="entry name" value="TRYPSIN_DOM"/>
    <property type="match status" value="1"/>
</dbReference>
<dbReference type="Proteomes" id="UP000504635">
    <property type="component" value="Unplaced"/>
</dbReference>
<dbReference type="GO" id="GO:0006508">
    <property type="term" value="P:proteolysis"/>
    <property type="evidence" value="ECO:0007669"/>
    <property type="project" value="UniProtKB-KW"/>
</dbReference>
<evidence type="ECO:0000313" key="11">
    <source>
        <dbReference type="RefSeq" id="XP_030748849.1"/>
    </source>
</evidence>
<reference evidence="11" key="1">
    <citation type="submission" date="2025-08" db="UniProtKB">
        <authorList>
            <consortium name="RefSeq"/>
        </authorList>
    </citation>
    <scope>IDENTIFICATION</scope>
    <source>
        <tissue evidence="11">Gonads</tissue>
    </source>
</reference>
<dbReference type="PANTHER" id="PTHR24264:SF65">
    <property type="entry name" value="SRCR DOMAIN-CONTAINING PROTEIN"/>
    <property type="match status" value="1"/>
</dbReference>
<dbReference type="PROSITE" id="PS00135">
    <property type="entry name" value="TRYPSIN_SER"/>
    <property type="match status" value="1"/>
</dbReference>
<sequence>MFLKGIFIFVLMLGLIVETAHLTTRENVTHFNDTQTTRPVFKCSTMDFPFVVCIAESFRKKFEIKCAGTLISSYWVMTTAACILNTRRLTVFAGFSSPQGPLVRIAARKFNHPRFIPNTYENDIGVIMLASPMPLSEYIDFARLPLRQLSVEYERDICNSTLLMGWSYTRSRKSKSDLPKLINLQCSTFRVLPYEQCIGQVKNINPTQMCSIITNEEDVCQGDSGGPLLCGAIVMGVVNSGISCGYGKYSAVYTRLDTHINYITNIMSIHSFSSRLLLANSAAIISIVLNSVIFMFM</sequence>
<keyword evidence="5" id="KW-0720">Serine protease</keyword>
<dbReference type="SMART" id="SM00020">
    <property type="entry name" value="Tryp_SPc"/>
    <property type="match status" value="1"/>
</dbReference>
<dbReference type="OrthoDB" id="6755574at2759"/>
<evidence type="ECO:0000256" key="4">
    <source>
        <dbReference type="ARBA" id="ARBA00022801"/>
    </source>
</evidence>
<dbReference type="InterPro" id="IPR033116">
    <property type="entry name" value="TRYPSIN_SER"/>
</dbReference>
<feature type="domain" description="Peptidase S1" evidence="9">
    <location>
        <begin position="16"/>
        <end position="268"/>
    </location>
</feature>
<dbReference type="InterPro" id="IPR009003">
    <property type="entry name" value="Peptidase_S1_PA"/>
</dbReference>
<keyword evidence="7" id="KW-0472">Membrane</keyword>
<evidence type="ECO:0000256" key="1">
    <source>
        <dbReference type="ARBA" id="ARBA00004613"/>
    </source>
</evidence>
<dbReference type="InterPro" id="IPR001254">
    <property type="entry name" value="Trypsin_dom"/>
</dbReference>
<dbReference type="GO" id="GO:0005615">
    <property type="term" value="C:extracellular space"/>
    <property type="evidence" value="ECO:0007669"/>
    <property type="project" value="TreeGrafter"/>
</dbReference>
<feature type="signal peptide" evidence="8">
    <location>
        <begin position="1"/>
        <end position="22"/>
    </location>
</feature>
<evidence type="ECO:0000259" key="9">
    <source>
        <dbReference type="PROSITE" id="PS50240"/>
    </source>
</evidence>
<dbReference type="PANTHER" id="PTHR24264">
    <property type="entry name" value="TRYPSIN-RELATED"/>
    <property type="match status" value="1"/>
</dbReference>
<dbReference type="KEGG" id="soy:115876942"/>
<keyword evidence="10" id="KW-1185">Reference proteome</keyword>
<keyword evidence="8" id="KW-0732">Signal</keyword>
<feature type="transmembrane region" description="Helical" evidence="7">
    <location>
        <begin position="276"/>
        <end position="296"/>
    </location>
</feature>
<keyword evidence="6" id="KW-1015">Disulfide bond</keyword>
<gene>
    <name evidence="11" type="primary">LOC115876942</name>
</gene>